<accession>A0ABM1T558</accession>
<keyword evidence="2" id="KW-1185">Reference proteome</keyword>
<name>A0ABM1T558_LIMPO</name>
<keyword evidence="1" id="KW-0472">Membrane</keyword>
<dbReference type="Proteomes" id="UP000694941">
    <property type="component" value="Unplaced"/>
</dbReference>
<keyword evidence="1" id="KW-0812">Transmembrane</keyword>
<evidence type="ECO:0000256" key="1">
    <source>
        <dbReference type="SAM" id="Phobius"/>
    </source>
</evidence>
<evidence type="ECO:0000313" key="2">
    <source>
        <dbReference type="Proteomes" id="UP000694941"/>
    </source>
</evidence>
<dbReference type="Gene3D" id="1.20.1250.20">
    <property type="entry name" value="MFS general substrate transporter like domains"/>
    <property type="match status" value="1"/>
</dbReference>
<dbReference type="GeneID" id="111087712"/>
<feature type="transmembrane region" description="Helical" evidence="1">
    <location>
        <begin position="36"/>
        <end position="57"/>
    </location>
</feature>
<protein>
    <submittedName>
        <fullName evidence="3">Solute carrier family 15 member 1-like</fullName>
    </submittedName>
</protein>
<feature type="transmembrane region" description="Helical" evidence="1">
    <location>
        <begin position="6"/>
        <end position="24"/>
    </location>
</feature>
<reference evidence="3" key="1">
    <citation type="submission" date="2025-08" db="UniProtKB">
        <authorList>
            <consortium name="RefSeq"/>
        </authorList>
    </citation>
    <scope>IDENTIFICATION</scope>
    <source>
        <tissue evidence="3">Muscle</tissue>
    </source>
</reference>
<proteinExistence type="predicted"/>
<dbReference type="RefSeq" id="XP_022251014.1">
    <property type="nucleotide sequence ID" value="XM_022395306.1"/>
</dbReference>
<gene>
    <name evidence="3" type="primary">LOC111087712</name>
</gene>
<evidence type="ECO:0000313" key="3">
    <source>
        <dbReference type="RefSeq" id="XP_022251014.1"/>
    </source>
</evidence>
<dbReference type="InterPro" id="IPR036259">
    <property type="entry name" value="MFS_trans_sf"/>
</dbReference>
<organism evidence="2 3">
    <name type="scientific">Limulus polyphemus</name>
    <name type="common">Atlantic horseshoe crab</name>
    <dbReference type="NCBI Taxonomy" id="6850"/>
    <lineage>
        <taxon>Eukaryota</taxon>
        <taxon>Metazoa</taxon>
        <taxon>Ecdysozoa</taxon>
        <taxon>Arthropoda</taxon>
        <taxon>Chelicerata</taxon>
        <taxon>Merostomata</taxon>
        <taxon>Xiphosura</taxon>
        <taxon>Limulidae</taxon>
        <taxon>Limulus</taxon>
    </lineage>
</organism>
<keyword evidence="1" id="KW-1133">Transmembrane helix</keyword>
<sequence length="100" mass="11392">MKSVLQAAWLLTVAFGNLIVVVIAKLRLFNKQSLEFFMFSGLMAIDMLIFAAMAYYYKYVNQPQEVLDSEKSPESTEKDAKVYPKLSGVHNEGFLEDTKM</sequence>